<evidence type="ECO:0000259" key="1">
    <source>
        <dbReference type="PROSITE" id="PS50853"/>
    </source>
</evidence>
<dbReference type="Gene3D" id="2.60.40.10">
    <property type="entry name" value="Immunoglobulins"/>
    <property type="match status" value="2"/>
</dbReference>
<dbReference type="Pfam" id="PF00041">
    <property type="entry name" value="fn3"/>
    <property type="match status" value="1"/>
</dbReference>
<protein>
    <recommendedName>
        <fullName evidence="1">Fibronectin type-III domain-containing protein</fullName>
    </recommendedName>
</protein>
<dbReference type="SUPFAM" id="SSF56436">
    <property type="entry name" value="C-type lectin-like"/>
    <property type="match status" value="1"/>
</dbReference>
<feature type="domain" description="Fibronectin type-III" evidence="1">
    <location>
        <begin position="162"/>
        <end position="266"/>
    </location>
</feature>
<organism evidence="2 3">
    <name type="scientific">Candidatus Lambdaproteobacteria bacterium RIFOXYD2_FULL_50_16</name>
    <dbReference type="NCBI Taxonomy" id="1817772"/>
    <lineage>
        <taxon>Bacteria</taxon>
        <taxon>Pseudomonadati</taxon>
        <taxon>Pseudomonadota</taxon>
        <taxon>Candidatus Lambdaproteobacteria</taxon>
    </lineage>
</organism>
<gene>
    <name evidence="2" type="ORF">A2527_05325</name>
</gene>
<dbReference type="PROSITE" id="PS50853">
    <property type="entry name" value="FN3"/>
    <property type="match status" value="2"/>
</dbReference>
<dbReference type="PROSITE" id="PS51257">
    <property type="entry name" value="PROKAR_LIPOPROTEIN"/>
    <property type="match status" value="1"/>
</dbReference>
<evidence type="ECO:0000313" key="2">
    <source>
        <dbReference type="EMBL" id="OGG94607.1"/>
    </source>
</evidence>
<dbReference type="InterPro" id="IPR016187">
    <property type="entry name" value="CTDL_fold"/>
</dbReference>
<sequence>MNRYKLGIGLLILLVLLFGCKKIENTDDTADATTTTTTDQTAPTVSSGTLSISSVSSSGLTLSWSKATDDQSAQTALKYQGWYSTSNNLDSTSTAASNGTSIADATADISSLTVTGLTASTTYYFNVVVADEAGNKTAYTAASQATSAATSTSDTTSPVAGGSGVITASTQTYTSLLLSYSAASDETTAAANLTYKVYYSTSNNIDSVANLTANGTAATTASTATTSASVYNLSPGVTYYFNLLVSDAAGNKTVYTPVSTTTTNAIILFEVNPVDSGSLGGRSGADTLCSTSKTNNYSNLTCANIRAFISVSGTDEIQDMPTNYSVSTSLPIIGPTGLPFGTNWADLLDGSVSYSLSDAGINTNSAGWFSGSDAAGALHANNCSGWTSSSGSAEGGFKNLTTSLWITSYVFTCANFSAYSILCLCYQ</sequence>
<dbReference type="InterPro" id="IPR036116">
    <property type="entry name" value="FN3_sf"/>
</dbReference>
<reference evidence="2 3" key="1">
    <citation type="journal article" date="2016" name="Nat. Commun.">
        <title>Thousands of microbial genomes shed light on interconnected biogeochemical processes in an aquifer system.</title>
        <authorList>
            <person name="Anantharaman K."/>
            <person name="Brown C.T."/>
            <person name="Hug L.A."/>
            <person name="Sharon I."/>
            <person name="Castelle C.J."/>
            <person name="Probst A.J."/>
            <person name="Thomas B.C."/>
            <person name="Singh A."/>
            <person name="Wilkins M.J."/>
            <person name="Karaoz U."/>
            <person name="Brodie E.L."/>
            <person name="Williams K.H."/>
            <person name="Hubbard S.S."/>
            <person name="Banfield J.F."/>
        </authorList>
    </citation>
    <scope>NUCLEOTIDE SEQUENCE [LARGE SCALE GENOMIC DNA]</scope>
</reference>
<feature type="domain" description="Fibronectin type-III" evidence="1">
    <location>
        <begin position="46"/>
        <end position="150"/>
    </location>
</feature>
<dbReference type="SMART" id="SM00060">
    <property type="entry name" value="FN3"/>
    <property type="match status" value="2"/>
</dbReference>
<dbReference type="InterPro" id="IPR003961">
    <property type="entry name" value="FN3_dom"/>
</dbReference>
<evidence type="ECO:0000313" key="3">
    <source>
        <dbReference type="Proteomes" id="UP000178449"/>
    </source>
</evidence>
<dbReference type="InterPro" id="IPR016186">
    <property type="entry name" value="C-type_lectin-like/link_sf"/>
</dbReference>
<dbReference type="Proteomes" id="UP000178449">
    <property type="component" value="Unassembled WGS sequence"/>
</dbReference>
<dbReference type="EMBL" id="MFNE01000036">
    <property type="protein sequence ID" value="OGG94607.1"/>
    <property type="molecule type" value="Genomic_DNA"/>
</dbReference>
<name>A0A1F6G909_9PROT</name>
<accession>A0A1F6G909</accession>
<dbReference type="AlphaFoldDB" id="A0A1F6G909"/>
<dbReference type="InterPro" id="IPR013783">
    <property type="entry name" value="Ig-like_fold"/>
</dbReference>
<dbReference type="STRING" id="1817772.A2527_05325"/>
<dbReference type="Gene3D" id="3.10.100.10">
    <property type="entry name" value="Mannose-Binding Protein A, subunit A"/>
    <property type="match status" value="1"/>
</dbReference>
<proteinExistence type="predicted"/>
<dbReference type="SUPFAM" id="SSF49265">
    <property type="entry name" value="Fibronectin type III"/>
    <property type="match status" value="1"/>
</dbReference>
<comment type="caution">
    <text evidence="2">The sequence shown here is derived from an EMBL/GenBank/DDBJ whole genome shotgun (WGS) entry which is preliminary data.</text>
</comment>